<dbReference type="InterPro" id="IPR046544">
    <property type="entry name" value="GH146_SB_dom"/>
</dbReference>
<keyword evidence="2" id="KW-1133">Transmembrane helix</keyword>
<feature type="compositionally biased region" description="Pro residues" evidence="1">
    <location>
        <begin position="1289"/>
        <end position="1317"/>
    </location>
</feature>
<evidence type="ECO:0000259" key="6">
    <source>
        <dbReference type="Pfam" id="PF20620"/>
    </source>
</evidence>
<dbReference type="EMBL" id="CP025299">
    <property type="protein sequence ID" value="AUG30344.1"/>
    <property type="molecule type" value="Genomic_DNA"/>
</dbReference>
<feature type="chain" id="PRO_5038632609" description="LamG-like jellyroll fold domain-containing protein" evidence="3">
    <location>
        <begin position="25"/>
        <end position="1467"/>
    </location>
</feature>
<dbReference type="InterPro" id="IPR049046">
    <property type="entry name" value="Beta-AFase-like_GH127_middle"/>
</dbReference>
<feature type="domain" description="Glycoside hydrolase GH146 substrate-binding" evidence="6">
    <location>
        <begin position="1021"/>
        <end position="1128"/>
    </location>
</feature>
<name>A0A2K9DWV9_9MICO</name>
<evidence type="ECO:0000256" key="3">
    <source>
        <dbReference type="SAM" id="SignalP"/>
    </source>
</evidence>
<evidence type="ECO:0000259" key="5">
    <source>
        <dbReference type="Pfam" id="PF20578"/>
    </source>
</evidence>
<dbReference type="Gene3D" id="2.60.120.200">
    <property type="match status" value="1"/>
</dbReference>
<feature type="signal peptide" evidence="3">
    <location>
        <begin position="1"/>
        <end position="24"/>
    </location>
</feature>
<accession>A0A2K9DWV9</accession>
<dbReference type="Pfam" id="PF20736">
    <property type="entry name" value="Glyco_hydro127M"/>
    <property type="match status" value="1"/>
</dbReference>
<keyword evidence="3" id="KW-0732">Signal</keyword>
<protein>
    <recommendedName>
        <fullName evidence="10">LamG-like jellyroll fold domain-containing protein</fullName>
    </recommendedName>
</protein>
<dbReference type="SUPFAM" id="SSF49899">
    <property type="entry name" value="Concanavalin A-like lectins/glucanases"/>
    <property type="match status" value="1"/>
</dbReference>
<feature type="transmembrane region" description="Helical" evidence="2">
    <location>
        <begin position="1443"/>
        <end position="1462"/>
    </location>
</feature>
<dbReference type="InterPro" id="IPR013320">
    <property type="entry name" value="ConA-like_dom_sf"/>
</dbReference>
<sequence length="1467" mass="155108">MSRIRKAMSLGVVTAVMAAGAVVAVPTFGAAAASPLDGAAVLQLPFDGTLGDTSPTPHSVSSITGEPVTYTAGISGQAIAMNGRQALSLGTSAALQPADLTFSFWWKPTGTMGGEQVFAWNKGVYNSDGWYLSSENDNTPLALSVGPGLNGGQPYKVSVTGSRSAFFPADTWTHVVVAYDRDTKAVTFYRNGERQVSTVAVAVGGDATGVIGATDVTKTVGYNGTVYRGSYLVGALDDYAIYRAAADDVDAVALYRENAPAYDPATTAQRGLDGLTMPASAVVDFTLPTTTSNGTALTWTSSTPTLIAVDGEQATVSRPSGADGTVTLTATGTYAGSTARARDFAITVPAQGAATSIYVTDTALSEVQLEDPYLQNSGQKMVDYLLTLDPLRFLYSFNELAGLPTGGVQPYGGWERANGARFQGHFFGHYISALSQAYASATDAETKQRLLDKLTTSVEGLKAAQEAYAAKDPSNAGYVAPFPVGYLPGGADGLIVPFYNLHKVLAGLLDAHAYAPSALGTDALTVASGFGTWLRDWASRQSDPSSMLNTEYGGMNEALYNLYAITENPAHKRAAEYFDEVSLFRDLAANRDVLAGKHANTTIPKVIGALKRYTLFTDNPRLYATLTDGEKADLDMYRQAAENFWTMVTKDHSYVNGGNSYSEHFHDPGTLYEFATSGVTSGYGENSTVEGCNEYNMLKLTRALFRVTPDSAYADYYELTYINTILASQNPDTGMVTYFQPMTAGYAKVFGKPEDEFWCDQGTATESFTKLGDSVYFRKDATVYVNMFRSSVYTAADLNLTLTQTADVPARDTVSFEVAAADGGAVAAGTTLKLRVPGWIAGGPAVTINGVAAVAAQGEDGYIALPVAAGDVVAYTIPAKVTVSDQTENKDWVAFQYGPLVLATELNRTNVTADYQAGILVRMSQADKSVNNDVLVSDVAAFKRDIVDNLVRLPDGPNKDGRTTLRFALRNTDAASGALVFEPYYSLYNARYALYMNLIEPDSAAAQALIKADKEKLRTDETTIDALTSFDANNSEAGKNYAFNKSGVGVWRGQPYRDAQNASDAWFQYDMKVDPAAGVNYLGVRYYGGDQGRSFDVYLNDTKLKTETVTGAHGTDTWYIQYDRIPQAVLDAIAARDSYLRDQSGAYVLDAQGEKIPVVTVRFQNNGRGYVGGVYGVYTTLSTQYDTDADLAALAVDGGTLAPALARGTYAYTATVPRDATTATLTIAPASPSGLVYVGDILVDDTQPRTVALADAGAPTTVRLRAYAQDHVTFVDYDVSLVHATATPTPTPTPTPTATPTGTPAPTPTGSPTPLDPAPTATVTPIPRPSGTVPGTSSPRPPAVASASATSVERGGTVRVSVSGLHPDEQVTAELHSDPIRIGGIARADASGRTAFDVAIPASLAVGVHTVFVWDGAGLLIAQVPVTVLPAGQLAVSGAQVPWAWALLAALLLTAGVGVRVLRRGCA</sequence>
<feature type="domain" description="Atrophied bacterial Ig" evidence="5">
    <location>
        <begin position="283"/>
        <end position="350"/>
    </location>
</feature>
<reference evidence="8 9" key="1">
    <citation type="submission" date="2017-12" db="EMBL/GenBank/DDBJ databases">
        <title>Isolation and characterization of estrogens degradatiion strain Microbacterium hominis SJTG1.</title>
        <authorList>
            <person name="Xiong W."/>
            <person name="Yin C."/>
            <person name="Zheng D."/>
            <person name="Liang R."/>
        </authorList>
    </citation>
    <scope>NUCLEOTIDE SEQUENCE [LARGE SCALE GENOMIC DNA]</scope>
    <source>
        <strain evidence="8 9">SJTG1</strain>
    </source>
</reference>
<evidence type="ECO:0000256" key="1">
    <source>
        <dbReference type="SAM" id="MobiDB-lite"/>
    </source>
</evidence>
<feature type="region of interest" description="Disordered" evidence="1">
    <location>
        <begin position="1286"/>
        <end position="1355"/>
    </location>
</feature>
<dbReference type="InterPro" id="IPR012878">
    <property type="entry name" value="Beta-AFase-like_GH127_cat"/>
</dbReference>
<feature type="domain" description="Non-reducing end beta-L-arabinofuranosidase-like GH127 catalytic" evidence="4">
    <location>
        <begin position="366"/>
        <end position="773"/>
    </location>
</feature>
<keyword evidence="2" id="KW-0812">Transmembrane</keyword>
<evidence type="ECO:0000313" key="9">
    <source>
        <dbReference type="Proteomes" id="UP000233276"/>
    </source>
</evidence>
<evidence type="ECO:0000256" key="2">
    <source>
        <dbReference type="SAM" id="Phobius"/>
    </source>
</evidence>
<dbReference type="InterPro" id="IPR046780">
    <property type="entry name" value="aBig_2"/>
</dbReference>
<dbReference type="Proteomes" id="UP000233276">
    <property type="component" value="Chromosome"/>
</dbReference>
<organism evidence="8 9">
    <name type="scientific">Microbacterium hominis</name>
    <dbReference type="NCBI Taxonomy" id="162426"/>
    <lineage>
        <taxon>Bacteria</taxon>
        <taxon>Bacillati</taxon>
        <taxon>Actinomycetota</taxon>
        <taxon>Actinomycetes</taxon>
        <taxon>Micrococcales</taxon>
        <taxon>Microbacteriaceae</taxon>
        <taxon>Microbacterium</taxon>
    </lineage>
</organism>
<evidence type="ECO:0000259" key="4">
    <source>
        <dbReference type="Pfam" id="PF07944"/>
    </source>
</evidence>
<proteinExistence type="predicted"/>
<keyword evidence="2" id="KW-0472">Membrane</keyword>
<dbReference type="KEGG" id="mhos:CXR34_13405"/>
<dbReference type="Pfam" id="PF07944">
    <property type="entry name" value="Beta-AFase-like_GH127_cat"/>
    <property type="match status" value="1"/>
</dbReference>
<evidence type="ECO:0000313" key="8">
    <source>
        <dbReference type="EMBL" id="AUG30344.1"/>
    </source>
</evidence>
<feature type="compositionally biased region" description="Low complexity" evidence="1">
    <location>
        <begin position="1343"/>
        <end position="1352"/>
    </location>
</feature>
<evidence type="ECO:0000259" key="7">
    <source>
        <dbReference type="Pfam" id="PF20736"/>
    </source>
</evidence>
<gene>
    <name evidence="8" type="ORF">CXR34_13405</name>
</gene>
<evidence type="ECO:0008006" key="10">
    <source>
        <dbReference type="Google" id="ProtNLM"/>
    </source>
</evidence>
<dbReference type="PANTHER" id="PTHR31151">
    <property type="entry name" value="PROLINE-TRNA LIGASE (DUF1680)"/>
    <property type="match status" value="1"/>
</dbReference>
<feature type="domain" description="Non-reducing end beta-L-arabinofuranosidase-like GH127 middle" evidence="7">
    <location>
        <begin position="782"/>
        <end position="874"/>
    </location>
</feature>
<dbReference type="PANTHER" id="PTHR31151:SF0">
    <property type="entry name" value="PROLINE-TRNA LIGASE (DUF1680)"/>
    <property type="match status" value="1"/>
</dbReference>
<dbReference type="Pfam" id="PF13385">
    <property type="entry name" value="Laminin_G_3"/>
    <property type="match status" value="1"/>
</dbReference>
<dbReference type="RefSeq" id="WP_101306669.1">
    <property type="nucleotide sequence ID" value="NZ_CP025299.1"/>
</dbReference>
<dbReference type="Pfam" id="PF20620">
    <property type="entry name" value="DUF6805"/>
    <property type="match status" value="1"/>
</dbReference>
<dbReference type="Pfam" id="PF20578">
    <property type="entry name" value="aBig_2"/>
    <property type="match status" value="1"/>
</dbReference>